<dbReference type="SUPFAM" id="SSF54001">
    <property type="entry name" value="Cysteine proteinases"/>
    <property type="match status" value="1"/>
</dbReference>
<feature type="transmembrane region" description="Helical" evidence="3">
    <location>
        <begin position="705"/>
        <end position="730"/>
    </location>
</feature>
<feature type="transmembrane region" description="Helical" evidence="3">
    <location>
        <begin position="666"/>
        <end position="693"/>
    </location>
</feature>
<keyword evidence="6" id="KW-1185">Reference proteome</keyword>
<evidence type="ECO:0000256" key="1">
    <source>
        <dbReference type="ARBA" id="ARBA00022612"/>
    </source>
</evidence>
<protein>
    <recommendedName>
        <fullName evidence="4">Phage tail tape measure protein domain-containing protein</fullName>
    </recommendedName>
</protein>
<comment type="caution">
    <text evidence="5">The sequence shown here is derived from an EMBL/GenBank/DDBJ whole genome shotgun (WGS) entry which is preliminary data.</text>
</comment>
<accession>A0ABN2R1E3</accession>
<sequence>MVNSGEVVWIDTLPSARGWGAELAKQAAGAGTRAGQQIGKELERSAGDAGRRAGTSLGTGIEAAKENVKRVAAELETARNREADAAGKVRVAEARLDEIRASGNAKASQLAAAEERLATTQRGLTTAQERTASTSGRYEQAQRNAAEATDEVTVSLDKADRRSSGFGSSLVETTRQAGTFAFGLAAIGNAASVAMDTLENARLGDKLAAQLGAPADMAADLGRVAGNLYAQAYGDSLGQVNEAIRGVMQSGLVMEDATNDQIQGITGKVLNLATVFDQDLGGTTQAVGQLMKTGLARDANEALDVLTRGFQQGADRSQDLLDTMTEYSVQFQKFGLDASMATGLLVQGMRAGARNSDLVADAIKEFSIRAVDGSKLTAQGFQAVGLNAGEMAAKIARGGPEATGALDLVLDRLRAMPDPVARSQAAVALFGTQAEDLGQALYALDPSKAVQALGNVAGAADRMGATLNDNAGARLVAFQRAIQTGLVDFFGGVVLPALQSAVQWVRDNADWLVPLAIALGGFATGYAAVAAATKLYELATKGAAAAQWLLNAAMRANPLGLIVGAISGVVAAFTYFWQTSAPFRDFWIGLWHAIEPITPELGLVAAALGAGVLAVNGYSLAARGMLLVQSLWQSGSIAARVAMAAWNGAVWLGTAAVQAYNAAKWAVVAVIGVFNSALAFARSGMILATLAQAGQTAAQWASNAAHWAVIAAMGVYNGLMLVVRGAIVAWTGVQWALNAAMAANPITLVVVAIGALVAAFVWLWNSSAGFRDFWISIWDKITGAISWAWEKIIKPVLDWFGNRIDDIKFGFENMGAVTENIFNKIVNFIKKPIQVVIDVIWNNGLRKVYNAAADLIPGMDELPELKLARGGVIPGYAPGKDTVPALLSPGEAVLVPELVRAIGPSTILAANAAAMSGRGFSRGGLVGRFADGGIVGTPAGPGAAAATTAATPDPSASTVATEALTVASAALADTVNTVLVPALVILEQHTGVLLPAAHTQLGVSLAALQLNTMTVWTAITGHIGVSANTITARQWQLQADLAASWAFVAGSVWASVNSQNGALGALGNGLAALRAAVAFTAGWVRDRFAEMQGYAGNPVRWILQWPLNAGLVAAWNKLNADFSLNHAVAPVVIPFASGGPVPGAGNTDKVPALLTPGEYVLPKRVVQTWGVGNIRAAHLAALGGSFPGLEGLLGADIQRAQVVPGYQSGGLVTDTGSAMDAAIGRVVAFGRSMQGRPYVWGGSSTAGTDCSGWQAMLKRAALDQQPYARREWATASVNPGSPPPGFVDGINGTFAIGVSHGHTAGTVAGINAESGGAHGYVAFGPPSTGADDSQFPMKFHIAELGGQFVSGGGGFDPAALVDSALADTYRMVEDATRFFPGNIAARHGQGITRQAVDGAKRYAIGKLSELYASTAGAAGSPEVVAAVRAVATRYGWGSGPQWDALSWLISHESGWNPGAKNPHSSARGLFQQMESVHGAVAPNAAGQAEWGLGYIASRYRDPLGAKGFWEGHHWYDQGGWLQPGFTPVYNGTGKPELVLPHDTAQSVIGALHGDSEPVRLVGELSISGDGLTAFVDGRIDRSDHATGTAIARGVRI</sequence>
<feature type="region of interest" description="Disordered" evidence="2">
    <location>
        <begin position="119"/>
        <end position="151"/>
    </location>
</feature>
<evidence type="ECO:0000256" key="2">
    <source>
        <dbReference type="SAM" id="MobiDB-lite"/>
    </source>
</evidence>
<feature type="transmembrane region" description="Helical" evidence="3">
    <location>
        <begin position="511"/>
        <end position="536"/>
    </location>
</feature>
<feature type="transmembrane region" description="Helical" evidence="3">
    <location>
        <begin position="556"/>
        <end position="577"/>
    </location>
</feature>
<evidence type="ECO:0000313" key="6">
    <source>
        <dbReference type="Proteomes" id="UP001501116"/>
    </source>
</evidence>
<organism evidence="5 6">
    <name type="scientific">Amycolatopsis minnesotensis</name>
    <dbReference type="NCBI Taxonomy" id="337894"/>
    <lineage>
        <taxon>Bacteria</taxon>
        <taxon>Bacillati</taxon>
        <taxon>Actinomycetota</taxon>
        <taxon>Actinomycetes</taxon>
        <taxon>Pseudonocardiales</taxon>
        <taxon>Pseudonocardiaceae</taxon>
        <taxon>Amycolatopsis</taxon>
    </lineage>
</organism>
<keyword evidence="3" id="KW-1133">Transmembrane helix</keyword>
<dbReference type="InterPro" id="IPR038765">
    <property type="entry name" value="Papain-like_cys_pep_sf"/>
</dbReference>
<feature type="transmembrane region" description="Helical" evidence="3">
    <location>
        <begin position="742"/>
        <end position="764"/>
    </location>
</feature>
<dbReference type="Gene3D" id="3.90.1720.10">
    <property type="entry name" value="endopeptidase domain like (from Nostoc punctiforme)"/>
    <property type="match status" value="1"/>
</dbReference>
<feature type="domain" description="Phage tail tape measure protein" evidence="4">
    <location>
        <begin position="231"/>
        <end position="431"/>
    </location>
</feature>
<dbReference type="EMBL" id="BAAANN010000013">
    <property type="protein sequence ID" value="GAA1961834.1"/>
    <property type="molecule type" value="Genomic_DNA"/>
</dbReference>
<gene>
    <name evidence="5" type="ORF">GCM10009754_36150</name>
</gene>
<dbReference type="Gene3D" id="1.10.530.10">
    <property type="match status" value="1"/>
</dbReference>
<reference evidence="5 6" key="1">
    <citation type="journal article" date="2019" name="Int. J. Syst. Evol. Microbiol.">
        <title>The Global Catalogue of Microorganisms (GCM) 10K type strain sequencing project: providing services to taxonomists for standard genome sequencing and annotation.</title>
        <authorList>
            <consortium name="The Broad Institute Genomics Platform"/>
            <consortium name="The Broad Institute Genome Sequencing Center for Infectious Disease"/>
            <person name="Wu L."/>
            <person name="Ma J."/>
        </authorList>
    </citation>
    <scope>NUCLEOTIDE SEQUENCE [LARGE SCALE GENOMIC DNA]</scope>
    <source>
        <strain evidence="5 6">JCM 14545</strain>
    </source>
</reference>
<dbReference type="SUPFAM" id="SSF57997">
    <property type="entry name" value="Tropomyosin"/>
    <property type="match status" value="1"/>
</dbReference>
<keyword evidence="3" id="KW-0472">Membrane</keyword>
<proteinExistence type="predicted"/>
<keyword evidence="1" id="KW-1188">Viral release from host cell</keyword>
<dbReference type="Pfam" id="PF10145">
    <property type="entry name" value="PhageMin_Tail"/>
    <property type="match status" value="1"/>
</dbReference>
<dbReference type="InterPro" id="IPR023346">
    <property type="entry name" value="Lysozyme-like_dom_sf"/>
</dbReference>
<feature type="transmembrane region" description="Helical" evidence="3">
    <location>
        <begin position="597"/>
        <end position="616"/>
    </location>
</feature>
<evidence type="ECO:0000313" key="5">
    <source>
        <dbReference type="EMBL" id="GAA1961834.1"/>
    </source>
</evidence>
<keyword evidence="3" id="KW-0812">Transmembrane</keyword>
<dbReference type="Proteomes" id="UP001501116">
    <property type="component" value="Unassembled WGS sequence"/>
</dbReference>
<dbReference type="SUPFAM" id="SSF53955">
    <property type="entry name" value="Lysozyme-like"/>
    <property type="match status" value="1"/>
</dbReference>
<dbReference type="PANTHER" id="PTHR37813:SF1">
    <property type="entry name" value="FELS-2 PROPHAGE PROTEIN"/>
    <property type="match status" value="1"/>
</dbReference>
<evidence type="ECO:0000256" key="3">
    <source>
        <dbReference type="SAM" id="Phobius"/>
    </source>
</evidence>
<dbReference type="PANTHER" id="PTHR37813">
    <property type="entry name" value="FELS-2 PROPHAGE PROTEIN"/>
    <property type="match status" value="1"/>
</dbReference>
<dbReference type="InterPro" id="IPR010090">
    <property type="entry name" value="Phage_tape_meas"/>
</dbReference>
<name>A0ABN2R1E3_9PSEU</name>
<feature type="compositionally biased region" description="Polar residues" evidence="2">
    <location>
        <begin position="119"/>
        <end position="143"/>
    </location>
</feature>
<evidence type="ECO:0000259" key="4">
    <source>
        <dbReference type="Pfam" id="PF10145"/>
    </source>
</evidence>